<evidence type="ECO:0000313" key="1">
    <source>
        <dbReference type="EnsemblMetazoa" id="XP_028514608.1"/>
    </source>
</evidence>
<dbReference type="EnsemblMetazoa" id="XM_028658807.1">
    <property type="protein sequence ID" value="XP_028514608.1"/>
    <property type="gene ID" value="LOC114574966"/>
</dbReference>
<dbReference type="KEGG" id="epa:114574966"/>
<dbReference type="RefSeq" id="XP_028514608.1">
    <property type="nucleotide sequence ID" value="XM_028658807.1"/>
</dbReference>
<name>A0A913YHW6_EXADI</name>
<evidence type="ECO:0008006" key="3">
    <source>
        <dbReference type="Google" id="ProtNLM"/>
    </source>
</evidence>
<dbReference type="GeneID" id="114574966"/>
<dbReference type="PANTHER" id="PTHR33198">
    <property type="entry name" value="ANK_REP_REGION DOMAIN-CONTAINING PROTEIN-RELATED"/>
    <property type="match status" value="1"/>
</dbReference>
<accession>A0A913YHW6</accession>
<protein>
    <recommendedName>
        <fullName evidence="3">Retrotransposon gag domain-containing protein</fullName>
    </recommendedName>
</protein>
<sequence>MAELTGLPSPSMDWNASDLPQALKKFKATAELYFTGPLSSKSEEEKVSYLLIWSGDEGIELVSTWSLTNDDKKKLSTYWKKFEEYVAPKSNFRLARYKLRTLKQQEDESVDSFIKKVRILVSECKYDSVDEHIIDALIFGSCRPRVQAKLLEYDASLALNKAIDIARTEEATSSQLQDIRGSANLTPVHAIKHNPQPAQRKLQPHDKNSHVETVEHATIHLRELFAPRTAQSVMSVVDKTTGAKYADLKATRTKPPKEEQIDTEEIDRRNKYILWIMMQMTKQKMQMCHNCISIHCLWTVCPNKTHKPLLPYTSILRTEHCH</sequence>
<dbReference type="OrthoDB" id="5987901at2759"/>
<proteinExistence type="predicted"/>
<organism evidence="1 2">
    <name type="scientific">Exaiptasia diaphana</name>
    <name type="common">Tropical sea anemone</name>
    <name type="synonym">Aiptasia pulchella</name>
    <dbReference type="NCBI Taxonomy" id="2652724"/>
    <lineage>
        <taxon>Eukaryota</taxon>
        <taxon>Metazoa</taxon>
        <taxon>Cnidaria</taxon>
        <taxon>Anthozoa</taxon>
        <taxon>Hexacorallia</taxon>
        <taxon>Actiniaria</taxon>
        <taxon>Aiptasiidae</taxon>
        <taxon>Exaiptasia</taxon>
    </lineage>
</organism>
<keyword evidence="2" id="KW-1185">Reference proteome</keyword>
<dbReference type="AlphaFoldDB" id="A0A913YHW6"/>
<dbReference type="PANTHER" id="PTHR33198:SF20">
    <property type="entry name" value="RETROTRANSPOSON GAG DOMAIN-CONTAINING PROTEIN"/>
    <property type="match status" value="1"/>
</dbReference>
<dbReference type="Proteomes" id="UP000887567">
    <property type="component" value="Unplaced"/>
</dbReference>
<evidence type="ECO:0000313" key="2">
    <source>
        <dbReference type="Proteomes" id="UP000887567"/>
    </source>
</evidence>
<reference evidence="1" key="1">
    <citation type="submission" date="2022-11" db="UniProtKB">
        <authorList>
            <consortium name="EnsemblMetazoa"/>
        </authorList>
    </citation>
    <scope>IDENTIFICATION</scope>
</reference>